<comment type="caution">
    <text evidence="2">The sequence shown here is derived from an EMBL/GenBank/DDBJ whole genome shotgun (WGS) entry which is preliminary data.</text>
</comment>
<gene>
    <name evidence="2" type="ORF">ABDJ38_08980</name>
</gene>
<dbReference type="Proteomes" id="UP001484535">
    <property type="component" value="Unassembled WGS sequence"/>
</dbReference>
<keyword evidence="3" id="KW-1185">Reference proteome</keyword>
<protein>
    <submittedName>
        <fullName evidence="2">DUF3644 domain-containing protein</fullName>
    </submittedName>
</protein>
<evidence type="ECO:0000313" key="2">
    <source>
        <dbReference type="EMBL" id="MEN7537304.1"/>
    </source>
</evidence>
<evidence type="ECO:0000259" key="1">
    <source>
        <dbReference type="Pfam" id="PF12358"/>
    </source>
</evidence>
<organism evidence="2 3">
    <name type="scientific">Aurantiacibacter flavus</name>
    <dbReference type="NCBI Taxonomy" id="3145232"/>
    <lineage>
        <taxon>Bacteria</taxon>
        <taxon>Pseudomonadati</taxon>
        <taxon>Pseudomonadota</taxon>
        <taxon>Alphaproteobacteria</taxon>
        <taxon>Sphingomonadales</taxon>
        <taxon>Erythrobacteraceae</taxon>
        <taxon>Aurantiacibacter</taxon>
    </lineage>
</organism>
<accession>A0ABV0CWQ0</accession>
<dbReference type="InterPro" id="IPR022104">
    <property type="entry name" value="DUF3644"/>
</dbReference>
<reference evidence="2 3" key="1">
    <citation type="submission" date="2024-05" db="EMBL/GenBank/DDBJ databases">
        <authorList>
            <person name="Park S."/>
        </authorList>
    </citation>
    <scope>NUCLEOTIDE SEQUENCE [LARGE SCALE GENOMIC DNA]</scope>
    <source>
        <strain evidence="2 3">DGU5</strain>
    </source>
</reference>
<proteinExistence type="predicted"/>
<dbReference type="EMBL" id="JBDLBR010000003">
    <property type="protein sequence ID" value="MEN7537304.1"/>
    <property type="molecule type" value="Genomic_DNA"/>
</dbReference>
<evidence type="ECO:0000313" key="3">
    <source>
        <dbReference type="Proteomes" id="UP001484535"/>
    </source>
</evidence>
<feature type="domain" description="DUF3644" evidence="1">
    <location>
        <begin position="76"/>
        <end position="255"/>
    </location>
</feature>
<dbReference type="RefSeq" id="WP_346784771.1">
    <property type="nucleotide sequence ID" value="NZ_JBDLBR010000003.1"/>
</dbReference>
<dbReference type="Pfam" id="PF12358">
    <property type="entry name" value="DUF3644"/>
    <property type="match status" value="1"/>
</dbReference>
<sequence length="384" mass="43632">MSIVKAMLATQKYNDQDILAFFTRPTRSINHRLISEIRSEKKHKTVKAASTDELAVYLETWPDVDGETGLSLRGDELLVKAREAMIAAVHSFNSAGLTFRSEIFITTAMIAWTYLCHAWLKREGIDFRYKKNGEVAKTSNCAEKLWELGKCIRNNKLPLATGAKLNLELILEIRHEIEHRSTSRIDDALGPLLQACCINFNRSIKEWFGDQYGLEQRLPIALQFVTFDAAQIAKIKSAPALPAVLEATIDRFHANMNDEELRDPAFSYRVAFVPKVGAKASKADQAVEFIKADSEEGKQLNSVLLKEVDKNRFTPSQVVELMQANGFPKFKMQHHTTLWQELDAKAEEKGFGKQGDYANTWVWFDSWVERVRAHCEENSEKYAA</sequence>
<name>A0ABV0CWQ0_9SPHN</name>